<evidence type="ECO:0000256" key="3">
    <source>
        <dbReference type="ARBA" id="ARBA00022679"/>
    </source>
</evidence>
<dbReference type="Pfam" id="PF21549">
    <property type="entry name" value="PRDM2_PR"/>
    <property type="match status" value="1"/>
</dbReference>
<keyword evidence="9" id="KW-0805">Transcription regulation</keyword>
<keyword evidence="2" id="KW-0489">Methyltransferase</keyword>
<dbReference type="AlphaFoldDB" id="A0A8T2LJC9"/>
<evidence type="ECO:0000256" key="6">
    <source>
        <dbReference type="ARBA" id="ARBA00022737"/>
    </source>
</evidence>
<proteinExistence type="predicted"/>
<dbReference type="GO" id="GO:0042054">
    <property type="term" value="F:histone methyltransferase activity"/>
    <property type="evidence" value="ECO:0007669"/>
    <property type="project" value="InterPro"/>
</dbReference>
<dbReference type="InterPro" id="IPR001214">
    <property type="entry name" value="SET_dom"/>
</dbReference>
<keyword evidence="8" id="KW-0862">Zinc</keyword>
<evidence type="ECO:0000313" key="15">
    <source>
        <dbReference type="EMBL" id="KAG9270957.1"/>
    </source>
</evidence>
<evidence type="ECO:0000256" key="8">
    <source>
        <dbReference type="ARBA" id="ARBA00022833"/>
    </source>
</evidence>
<keyword evidence="7" id="KW-0863">Zinc-finger</keyword>
<keyword evidence="3" id="KW-0808">Transferase</keyword>
<dbReference type="EMBL" id="JAICCE010000011">
    <property type="protein sequence ID" value="KAG9270957.1"/>
    <property type="molecule type" value="Genomic_DNA"/>
</dbReference>
<dbReference type="InterPro" id="IPR046341">
    <property type="entry name" value="SET_dom_sf"/>
</dbReference>
<keyword evidence="11" id="KW-0539">Nucleus</keyword>
<evidence type="ECO:0000256" key="13">
    <source>
        <dbReference type="SAM" id="SignalP"/>
    </source>
</evidence>
<protein>
    <submittedName>
        <fullName evidence="15">Zinc finger protein 345-like isoform X2</fullName>
    </submittedName>
</protein>
<feature type="chain" id="PRO_5035761794" evidence="13">
    <location>
        <begin position="27"/>
        <end position="282"/>
    </location>
</feature>
<reference evidence="15 16" key="1">
    <citation type="submission" date="2021-07" db="EMBL/GenBank/DDBJ databases">
        <authorList>
            <person name="Imarazene B."/>
            <person name="Zahm M."/>
            <person name="Klopp C."/>
            <person name="Cabau C."/>
            <person name="Beille S."/>
            <person name="Jouanno E."/>
            <person name="Castinel A."/>
            <person name="Lluch J."/>
            <person name="Gil L."/>
            <person name="Kuchtly C."/>
            <person name="Lopez Roques C."/>
            <person name="Donnadieu C."/>
            <person name="Parrinello H."/>
            <person name="Journot L."/>
            <person name="Du K."/>
            <person name="Schartl M."/>
            <person name="Retaux S."/>
            <person name="Guiguen Y."/>
        </authorList>
    </citation>
    <scope>NUCLEOTIDE SEQUENCE [LARGE SCALE GENOMIC DNA]</scope>
    <source>
        <strain evidence="15">Pach_M1</strain>
        <tissue evidence="15">Testis</tissue>
    </source>
</reference>
<dbReference type="GO" id="GO:0010468">
    <property type="term" value="P:regulation of gene expression"/>
    <property type="evidence" value="ECO:0007669"/>
    <property type="project" value="TreeGrafter"/>
</dbReference>
<dbReference type="Gene3D" id="2.170.270.10">
    <property type="entry name" value="SET domain"/>
    <property type="match status" value="1"/>
</dbReference>
<comment type="subcellular location">
    <subcellularLocation>
        <location evidence="1">Nucleus</location>
    </subcellularLocation>
</comment>
<dbReference type="PANTHER" id="PTHR16515">
    <property type="entry name" value="PR DOMAIN ZINC FINGER PROTEIN"/>
    <property type="match status" value="1"/>
</dbReference>
<keyword evidence="5" id="KW-0479">Metal-binding</keyword>
<evidence type="ECO:0000256" key="9">
    <source>
        <dbReference type="ARBA" id="ARBA00023015"/>
    </source>
</evidence>
<dbReference type="GO" id="GO:0008270">
    <property type="term" value="F:zinc ion binding"/>
    <property type="evidence" value="ECO:0007669"/>
    <property type="project" value="UniProtKB-KW"/>
</dbReference>
<feature type="signal peptide" evidence="13">
    <location>
        <begin position="1"/>
        <end position="26"/>
    </location>
</feature>
<evidence type="ECO:0000256" key="4">
    <source>
        <dbReference type="ARBA" id="ARBA00022691"/>
    </source>
</evidence>
<name>A0A8T2LJC9_ASTMX</name>
<evidence type="ECO:0000256" key="11">
    <source>
        <dbReference type="ARBA" id="ARBA00023242"/>
    </source>
</evidence>
<evidence type="ECO:0000256" key="1">
    <source>
        <dbReference type="ARBA" id="ARBA00004123"/>
    </source>
</evidence>
<dbReference type="PANTHER" id="PTHR16515:SF66">
    <property type="entry name" value="C2H2-TYPE DOMAIN-CONTAINING PROTEIN"/>
    <property type="match status" value="1"/>
</dbReference>
<sequence length="282" mass="31685">MMMENSYLLLAGNVVFVPVLVQLNSAEENVQIKANPTSDARGTSSAVDQQDGGIQNEPGSLNIADCVKKETEEEELPNLQNGLKVKEEEEELNDDDYFYCEECKSYFRNECAVHGPVVFIADTPIPMGIVDRCRKTLPPGLEVRSSGIPGSGLGVFNQGETIPLGAHFGPYQGDLVDKERAMKSSYSWVITKKGQDAGYIDSKRETHANWMRFVRHARNVEEQNLVAFQHQGRILYRCCRPIKLGQELLMWYAEEYAKNAGITFDFLWNQKCPKKGCPIILV</sequence>
<evidence type="ECO:0000259" key="14">
    <source>
        <dbReference type="PROSITE" id="PS50280"/>
    </source>
</evidence>
<dbReference type="PROSITE" id="PS50280">
    <property type="entry name" value="SET"/>
    <property type="match status" value="1"/>
</dbReference>
<keyword evidence="6" id="KW-0677">Repeat</keyword>
<dbReference type="InterPro" id="IPR044417">
    <property type="entry name" value="PRDM7_9_PR-SET"/>
</dbReference>
<evidence type="ECO:0000313" key="16">
    <source>
        <dbReference type="Proteomes" id="UP000752171"/>
    </source>
</evidence>
<evidence type="ECO:0000256" key="5">
    <source>
        <dbReference type="ARBA" id="ARBA00022723"/>
    </source>
</evidence>
<organism evidence="15 16">
    <name type="scientific">Astyanax mexicanus</name>
    <name type="common">Blind cave fish</name>
    <name type="synonym">Astyanax fasciatus mexicanus</name>
    <dbReference type="NCBI Taxonomy" id="7994"/>
    <lineage>
        <taxon>Eukaryota</taxon>
        <taxon>Metazoa</taxon>
        <taxon>Chordata</taxon>
        <taxon>Craniata</taxon>
        <taxon>Vertebrata</taxon>
        <taxon>Euteleostomi</taxon>
        <taxon>Actinopterygii</taxon>
        <taxon>Neopterygii</taxon>
        <taxon>Teleostei</taxon>
        <taxon>Ostariophysi</taxon>
        <taxon>Characiformes</taxon>
        <taxon>Characoidei</taxon>
        <taxon>Acestrorhamphidae</taxon>
        <taxon>Acestrorhamphinae</taxon>
        <taxon>Astyanax</taxon>
    </lineage>
</organism>
<evidence type="ECO:0000256" key="10">
    <source>
        <dbReference type="ARBA" id="ARBA00023163"/>
    </source>
</evidence>
<dbReference type="GO" id="GO:0005634">
    <property type="term" value="C:nucleus"/>
    <property type="evidence" value="ECO:0007669"/>
    <property type="project" value="UniProtKB-SubCell"/>
</dbReference>
<dbReference type="Proteomes" id="UP000752171">
    <property type="component" value="Unassembled WGS sequence"/>
</dbReference>
<feature type="domain" description="SET" evidence="14">
    <location>
        <begin position="139"/>
        <end position="253"/>
    </location>
</feature>
<dbReference type="SUPFAM" id="SSF82199">
    <property type="entry name" value="SET domain"/>
    <property type="match status" value="1"/>
</dbReference>
<keyword evidence="4" id="KW-0949">S-adenosyl-L-methionine</keyword>
<dbReference type="InterPro" id="IPR050331">
    <property type="entry name" value="Zinc_finger"/>
</dbReference>
<evidence type="ECO:0000256" key="12">
    <source>
        <dbReference type="SAM" id="MobiDB-lite"/>
    </source>
</evidence>
<accession>A0A8T2LJC9</accession>
<keyword evidence="13" id="KW-0732">Signal</keyword>
<feature type="region of interest" description="Disordered" evidence="12">
    <location>
        <begin position="34"/>
        <end position="60"/>
    </location>
</feature>
<keyword evidence="10" id="KW-0804">Transcription</keyword>
<gene>
    <name evidence="15" type="primary">PRDM9</name>
    <name evidence="15" type="ORF">AMEX_G13822</name>
</gene>
<comment type="caution">
    <text evidence="15">The sequence shown here is derived from an EMBL/GenBank/DDBJ whole genome shotgun (WGS) entry which is preliminary data.</text>
</comment>
<feature type="compositionally biased region" description="Polar residues" evidence="12">
    <location>
        <begin position="34"/>
        <end position="48"/>
    </location>
</feature>
<dbReference type="CDD" id="cd19193">
    <property type="entry name" value="PR-SET_PRDM7_9"/>
    <property type="match status" value="1"/>
</dbReference>
<dbReference type="SMART" id="SM00317">
    <property type="entry name" value="SET"/>
    <property type="match status" value="1"/>
</dbReference>
<evidence type="ECO:0000256" key="2">
    <source>
        <dbReference type="ARBA" id="ARBA00022603"/>
    </source>
</evidence>
<dbReference type="GO" id="GO:0032259">
    <property type="term" value="P:methylation"/>
    <property type="evidence" value="ECO:0007669"/>
    <property type="project" value="UniProtKB-KW"/>
</dbReference>
<evidence type="ECO:0000256" key="7">
    <source>
        <dbReference type="ARBA" id="ARBA00022771"/>
    </source>
</evidence>